<dbReference type="Gene3D" id="3.40.50.1820">
    <property type="entry name" value="alpha/beta hydrolase"/>
    <property type="match status" value="1"/>
</dbReference>
<dbReference type="GO" id="GO:0004185">
    <property type="term" value="F:serine-type carboxypeptidase activity"/>
    <property type="evidence" value="ECO:0007669"/>
    <property type="project" value="UniProtKB-UniRule"/>
</dbReference>
<dbReference type="PROSITE" id="PS00131">
    <property type="entry name" value="CARBOXYPEPT_SER_SER"/>
    <property type="match status" value="1"/>
</dbReference>
<evidence type="ECO:0000256" key="5">
    <source>
        <dbReference type="ARBA" id="ARBA00023180"/>
    </source>
</evidence>
<dbReference type="PANTHER" id="PTHR11802:SF198">
    <property type="entry name" value="SERINE CARBOXYPEPTIDASE-LIKE 27"/>
    <property type="match status" value="1"/>
</dbReference>
<dbReference type="GO" id="GO:0005773">
    <property type="term" value="C:vacuole"/>
    <property type="evidence" value="ECO:0007669"/>
    <property type="project" value="TreeGrafter"/>
</dbReference>
<keyword evidence="6" id="KW-0732">Signal</keyword>
<dbReference type="InterPro" id="IPR018202">
    <property type="entry name" value="Ser_caboxypep_ser_AS"/>
</dbReference>
<dbReference type="EMBL" id="JAHRHJ020000002">
    <property type="protein sequence ID" value="KAH9326408.1"/>
    <property type="molecule type" value="Genomic_DNA"/>
</dbReference>
<proteinExistence type="inferred from homology"/>
<evidence type="ECO:0000256" key="3">
    <source>
        <dbReference type="ARBA" id="ARBA00022801"/>
    </source>
</evidence>
<reference evidence="7 8" key="1">
    <citation type="journal article" date="2021" name="Nat. Plants">
        <title>The Taxus genome provides insights into paclitaxel biosynthesis.</title>
        <authorList>
            <person name="Xiong X."/>
            <person name="Gou J."/>
            <person name="Liao Q."/>
            <person name="Li Y."/>
            <person name="Zhou Q."/>
            <person name="Bi G."/>
            <person name="Li C."/>
            <person name="Du R."/>
            <person name="Wang X."/>
            <person name="Sun T."/>
            <person name="Guo L."/>
            <person name="Liang H."/>
            <person name="Lu P."/>
            <person name="Wu Y."/>
            <person name="Zhang Z."/>
            <person name="Ro D.K."/>
            <person name="Shang Y."/>
            <person name="Huang S."/>
            <person name="Yan J."/>
        </authorList>
    </citation>
    <scope>NUCLEOTIDE SEQUENCE [LARGE SCALE GENOMIC DNA]</scope>
    <source>
        <strain evidence="7">Ta-2019</strain>
    </source>
</reference>
<keyword evidence="5" id="KW-0325">Glycoprotein</keyword>
<comment type="similarity">
    <text evidence="1 6">Belongs to the peptidase S10 family.</text>
</comment>
<gene>
    <name evidence="7" type="ORF">KI387_006586</name>
</gene>
<dbReference type="InterPro" id="IPR029058">
    <property type="entry name" value="AB_hydrolase_fold"/>
</dbReference>
<accession>A0AA38GQC9</accession>
<evidence type="ECO:0000256" key="4">
    <source>
        <dbReference type="ARBA" id="ARBA00023157"/>
    </source>
</evidence>
<evidence type="ECO:0000313" key="8">
    <source>
        <dbReference type="Proteomes" id="UP000824469"/>
    </source>
</evidence>
<organism evidence="7 8">
    <name type="scientific">Taxus chinensis</name>
    <name type="common">Chinese yew</name>
    <name type="synonym">Taxus wallichiana var. chinensis</name>
    <dbReference type="NCBI Taxonomy" id="29808"/>
    <lineage>
        <taxon>Eukaryota</taxon>
        <taxon>Viridiplantae</taxon>
        <taxon>Streptophyta</taxon>
        <taxon>Embryophyta</taxon>
        <taxon>Tracheophyta</taxon>
        <taxon>Spermatophyta</taxon>
        <taxon>Pinopsida</taxon>
        <taxon>Pinidae</taxon>
        <taxon>Conifers II</taxon>
        <taxon>Cupressales</taxon>
        <taxon>Taxaceae</taxon>
        <taxon>Taxus</taxon>
    </lineage>
</organism>
<dbReference type="AlphaFoldDB" id="A0AA38GQC9"/>
<dbReference type="FunFam" id="3.40.50.1820:FF:000013">
    <property type="entry name" value="Carboxypeptidase"/>
    <property type="match status" value="1"/>
</dbReference>
<dbReference type="EC" id="3.4.16.-" evidence="6"/>
<feature type="chain" id="PRO_5041480336" description="Carboxypeptidase" evidence="6">
    <location>
        <begin position="26"/>
        <end position="548"/>
    </location>
</feature>
<name>A0AA38GQC9_TAXCH</name>
<dbReference type="GO" id="GO:0006508">
    <property type="term" value="P:proteolysis"/>
    <property type="evidence" value="ECO:0007669"/>
    <property type="project" value="UniProtKB-KW"/>
</dbReference>
<dbReference type="PANTHER" id="PTHR11802">
    <property type="entry name" value="SERINE PROTEASE FAMILY S10 SERINE CARBOXYPEPTIDASE"/>
    <property type="match status" value="1"/>
</dbReference>
<dbReference type="SUPFAM" id="SSF53474">
    <property type="entry name" value="alpha/beta-Hydrolases"/>
    <property type="match status" value="1"/>
</dbReference>
<dbReference type="PRINTS" id="PR00724">
    <property type="entry name" value="CRBOXYPTASEC"/>
</dbReference>
<dbReference type="InterPro" id="IPR001563">
    <property type="entry name" value="Peptidase_S10"/>
</dbReference>
<dbReference type="Proteomes" id="UP000824469">
    <property type="component" value="Unassembled WGS sequence"/>
</dbReference>
<keyword evidence="4" id="KW-1015">Disulfide bond</keyword>
<keyword evidence="2 6" id="KW-0121">Carboxypeptidase</keyword>
<dbReference type="Gene3D" id="6.10.250.940">
    <property type="match status" value="1"/>
</dbReference>
<evidence type="ECO:0000256" key="6">
    <source>
        <dbReference type="RuleBase" id="RU361156"/>
    </source>
</evidence>
<protein>
    <recommendedName>
        <fullName evidence="6">Carboxypeptidase</fullName>
        <ecNumber evidence="6">3.4.16.-</ecNumber>
    </recommendedName>
</protein>
<evidence type="ECO:0000256" key="2">
    <source>
        <dbReference type="ARBA" id="ARBA00022645"/>
    </source>
</evidence>
<comment type="caution">
    <text evidence="7">The sequence shown here is derived from an EMBL/GenBank/DDBJ whole genome shotgun (WGS) entry which is preliminary data.</text>
</comment>
<evidence type="ECO:0000313" key="7">
    <source>
        <dbReference type="EMBL" id="KAH9326408.1"/>
    </source>
</evidence>
<feature type="signal peptide" evidence="6">
    <location>
        <begin position="1"/>
        <end position="25"/>
    </location>
</feature>
<dbReference type="OMA" id="MTHQDMT"/>
<evidence type="ECO:0000256" key="1">
    <source>
        <dbReference type="ARBA" id="ARBA00009431"/>
    </source>
</evidence>
<sequence>MEHSIVLRILSVVLLFLNQRHEGLARSENSELESNQEWKNAQEKDRIIQLPGQPGNVNFAQYSGYVTVNQQAGRALFYWLTEATTNPSSKPLVLWLNGGPGCSSVAYGAAEELGPLHISSDGKTLFLNPYSWNKCMYTKFPPDLCFSDCVCNYVYWSVFFAVANILFVESPAGVGFSYSNTSSDLHNSGDARTAEDAYVFLINWLQRFPQYKYRDFFIAGESYAGHYVPQLAQVVYRNNKGLQKPIINLRGFMVGNAVTDAYNDYIGTFEYWWSHALISDSTYKLLKDTCDFTSSQHPSDPCQIALNQADMEQGNIDAYSIFTPSCNISGSQRHKLQSRYPWRYKAYDPCTERYSELYFNQPEVQKALHANVTGIPYRWTTCSGTLEKYWKDSPRSMLPIYKELLEGGIRIWVFSGDTDAVVPVTATRYSIDALQLPTVVNWYPWYDNGEAVFGSLVDVKTSSSSSSQSALSPTSITFLQRTGSHNLRCGTSRWTIPKEDWERRTCLFCNKGVVETEGHFIMECLACDDIHIQYENDLKVDKLNELFE</sequence>
<keyword evidence="8" id="KW-1185">Reference proteome</keyword>
<keyword evidence="6" id="KW-0645">Protease</keyword>
<keyword evidence="3 6" id="KW-0378">Hydrolase</keyword>
<dbReference type="Gene3D" id="3.40.50.11320">
    <property type="match status" value="1"/>
</dbReference>
<dbReference type="Pfam" id="PF00450">
    <property type="entry name" value="Peptidase_S10"/>
    <property type="match status" value="2"/>
</dbReference>